<dbReference type="HOGENOM" id="CLU_1713018_0_0_1"/>
<reference evidence="3 4" key="1">
    <citation type="journal article" date="2009" name="Nature">
        <title>Evolution of pathogenicity and sexual reproduction in eight Candida genomes.</title>
        <authorList>
            <person name="Butler G."/>
            <person name="Rasmussen M.D."/>
            <person name="Lin M.F."/>
            <person name="Santos M.A."/>
            <person name="Sakthikumar S."/>
            <person name="Munro C.A."/>
            <person name="Rheinbay E."/>
            <person name="Grabherr M."/>
            <person name="Forche A."/>
            <person name="Reedy J.L."/>
            <person name="Agrafioti I."/>
            <person name="Arnaud M.B."/>
            <person name="Bates S."/>
            <person name="Brown A.J."/>
            <person name="Brunke S."/>
            <person name="Costanzo M.C."/>
            <person name="Fitzpatrick D.A."/>
            <person name="de Groot P.W."/>
            <person name="Harris D."/>
            <person name="Hoyer L.L."/>
            <person name="Hube B."/>
            <person name="Klis F.M."/>
            <person name="Kodira C."/>
            <person name="Lennard N."/>
            <person name="Logue M.E."/>
            <person name="Martin R."/>
            <person name="Neiman A.M."/>
            <person name="Nikolaou E."/>
            <person name="Quail M.A."/>
            <person name="Quinn J."/>
            <person name="Santos M.C."/>
            <person name="Schmitzberger F.F."/>
            <person name="Sherlock G."/>
            <person name="Shah P."/>
            <person name="Silverstein K.A."/>
            <person name="Skrzypek M.S."/>
            <person name="Soll D."/>
            <person name="Staggs R."/>
            <person name="Stansfield I."/>
            <person name="Stumpf M.P."/>
            <person name="Sudbery P.E."/>
            <person name="Srikantha T."/>
            <person name="Zeng Q."/>
            <person name="Berman J."/>
            <person name="Berriman M."/>
            <person name="Heitman J."/>
            <person name="Gow N.A."/>
            <person name="Lorenz M.C."/>
            <person name="Birren B.W."/>
            <person name="Kellis M."/>
            <person name="Cuomo C.A."/>
        </authorList>
    </citation>
    <scope>NUCLEOTIDE SEQUENCE [LARGE SCALE GENOMIC DNA]</scope>
    <source>
        <strain evidence="4">ATCC MYA-3404 / T1</strain>
    </source>
</reference>
<gene>
    <name evidence="3" type="ORF">CTRG_05033</name>
</gene>
<keyword evidence="2" id="KW-1133">Transmembrane helix</keyword>
<evidence type="ECO:0000313" key="3">
    <source>
        <dbReference type="EMBL" id="EER31303.1"/>
    </source>
</evidence>
<accession>C5MG40</accession>
<proteinExistence type="predicted"/>
<name>C5MG40_CANTT</name>
<keyword evidence="2" id="KW-0812">Transmembrane</keyword>
<dbReference type="VEuPathDB" id="FungiDB:CTRG_05033"/>
<feature type="transmembrane region" description="Helical" evidence="2">
    <location>
        <begin position="31"/>
        <end position="52"/>
    </location>
</feature>
<organism evidence="3 4">
    <name type="scientific">Candida tropicalis (strain ATCC MYA-3404 / T1)</name>
    <name type="common">Yeast</name>
    <dbReference type="NCBI Taxonomy" id="294747"/>
    <lineage>
        <taxon>Eukaryota</taxon>
        <taxon>Fungi</taxon>
        <taxon>Dikarya</taxon>
        <taxon>Ascomycota</taxon>
        <taxon>Saccharomycotina</taxon>
        <taxon>Pichiomycetes</taxon>
        <taxon>Debaryomycetaceae</taxon>
        <taxon>Candida/Lodderomyces clade</taxon>
        <taxon>Candida</taxon>
    </lineage>
</organism>
<feature type="transmembrane region" description="Helical" evidence="2">
    <location>
        <begin position="7"/>
        <end position="25"/>
    </location>
</feature>
<dbReference type="RefSeq" id="XP_002550735.1">
    <property type="nucleotide sequence ID" value="XM_002550689.1"/>
</dbReference>
<dbReference type="AlphaFoldDB" id="C5MG40"/>
<protein>
    <submittedName>
        <fullName evidence="3">Uncharacterized protein</fullName>
    </submittedName>
</protein>
<evidence type="ECO:0000256" key="1">
    <source>
        <dbReference type="SAM" id="MobiDB-lite"/>
    </source>
</evidence>
<dbReference type="EMBL" id="GG692401">
    <property type="protein sequence ID" value="EER31303.1"/>
    <property type="molecule type" value="Genomic_DNA"/>
</dbReference>
<evidence type="ECO:0000313" key="4">
    <source>
        <dbReference type="Proteomes" id="UP000002037"/>
    </source>
</evidence>
<sequence length="153" mass="18498">MYGNSSHFFNIFQIIFIFIIIIHFLDRVAVREFILLSSVTGCPSVCLVWVLSHHHRHRQHHRQPLSPILQRLTKFFFLFPRQGDERETERHTQREKKRNHNNNNTHLIAKTGDNFKWQKQNHFVNIKQSFYLYSHLVFPFNLGQFLDSKKKNN</sequence>
<dbReference type="Proteomes" id="UP000002037">
    <property type="component" value="Unassembled WGS sequence"/>
</dbReference>
<keyword evidence="4" id="KW-1185">Reference proteome</keyword>
<dbReference type="GeneID" id="8299189"/>
<feature type="region of interest" description="Disordered" evidence="1">
    <location>
        <begin position="84"/>
        <end position="105"/>
    </location>
</feature>
<dbReference type="KEGG" id="ctp:CTRG_05033"/>
<evidence type="ECO:0000256" key="2">
    <source>
        <dbReference type="SAM" id="Phobius"/>
    </source>
</evidence>
<keyword evidence="2" id="KW-0472">Membrane</keyword>